<organism evidence="3 4">
    <name type="scientific">Caenorhabditis auriculariae</name>
    <dbReference type="NCBI Taxonomy" id="2777116"/>
    <lineage>
        <taxon>Eukaryota</taxon>
        <taxon>Metazoa</taxon>
        <taxon>Ecdysozoa</taxon>
        <taxon>Nematoda</taxon>
        <taxon>Chromadorea</taxon>
        <taxon>Rhabditida</taxon>
        <taxon>Rhabditina</taxon>
        <taxon>Rhabditomorpha</taxon>
        <taxon>Rhabditoidea</taxon>
        <taxon>Rhabditidae</taxon>
        <taxon>Peloderinae</taxon>
        <taxon>Caenorhabditis</taxon>
    </lineage>
</organism>
<sequence length="1016" mass="111410">MFQTYVNPVLEYCSELFSPAISSEESHKLESSLRLFNCPPEAIFLNDGEKYTIVPTNCTYQFIASNFLYSTVSAFPTYTDCQSCFFLTYNGYNGRKDYNFQSTGLNPVPPVAFNLTLLVLKTDFNITISTNTGLSSYVSNRTMLVFSQYSTIIRASDIPTFSLLTIQGGEENMILRSLSDPSSGSNTDDTWGVYIFAGDQYLCTAADISRAPNRIIMSPTKQMSFLTMKNVLELNIRTVILVQTSAFGWPVALNNVILASEPTYNSQIIFPVLKTVSVTYLVGYNLDSSEAVISDAVFGNISTNSTVDIYAGCLTSPISGNLIASIDPTNPKKGMPIPFRGPCKTIIVPGGTNVTLINTPTQFLSRNISIEDGGQGILMSRTFPYQDTFLPANNQTFFISTPGLTEDGNVTSSLTLYVQWGLNLTLSPCLNFSVDDAAFQSTSTAVQDILGCPANPIILSDGDTYNLVPTQCNYTFLPGSFIFTTFTCKNYNDDQTTFYLSYNSYVRTESFNFVSRSLNPIPPIIFNLRLTPRRTNYNFTITAKSDALLEGKGRWCSFVGASVGVTSPLEPEKAVGRDDEGREDGEDGGGRHLPMDSAGKKAPLMDPTYKTGLLPSRIHRKMSSSTVLTVFAALVASANGLLWLQWGALSPYLANKTVTSDPNYSTLIRGSDIFPNTVYTVQSTVDAPTLRVITDPYGHSNNDDAWGIYVFFGSQYLCTAAEAYFNLQHSITSPGRTFSFLTLKNLATVNIRTDLLVQTRRFGWNVQPADVYPNPQPTYESQILFMAPNSTTLYYYVGYDKYATETAITNIQIVKKNSVSSNATVDIYAGCLTVPLAQNLIASVSPSNPLNYLPIPIRGNCKTFVVPAGINITFENSPTNLQSTSYNVYNGKQGILMSRTFPFPDTFGNINLLNVTLAANQTSTLTFNFQWGQNTSSSSPNCVNIAADGGQAQIYCSANSTASKTFSIKGRNFKVTDNILPTSGGYLMKYSVQSSLTGSSSYILGLLSAIFFMLWR</sequence>
<dbReference type="Proteomes" id="UP000835052">
    <property type="component" value="Unassembled WGS sequence"/>
</dbReference>
<proteinExistence type="predicted"/>
<comment type="caution">
    <text evidence="3">The sequence shown here is derived from an EMBL/GenBank/DDBJ whole genome shotgun (WGS) entry which is preliminary data.</text>
</comment>
<feature type="transmembrane region" description="Helical" evidence="2">
    <location>
        <begin position="996"/>
        <end position="1015"/>
    </location>
</feature>
<feature type="compositionally biased region" description="Basic and acidic residues" evidence="1">
    <location>
        <begin position="570"/>
        <end position="580"/>
    </location>
</feature>
<dbReference type="EMBL" id="CAJGYM010000027">
    <property type="protein sequence ID" value="CAD6192425.1"/>
    <property type="molecule type" value="Genomic_DNA"/>
</dbReference>
<keyword evidence="2" id="KW-1133">Transmembrane helix</keyword>
<reference evidence="3" key="1">
    <citation type="submission" date="2020-10" db="EMBL/GenBank/DDBJ databases">
        <authorList>
            <person name="Kikuchi T."/>
        </authorList>
    </citation>
    <scope>NUCLEOTIDE SEQUENCE</scope>
    <source>
        <strain evidence="3">NKZ352</strain>
    </source>
</reference>
<evidence type="ECO:0000313" key="3">
    <source>
        <dbReference type="EMBL" id="CAD6192425.1"/>
    </source>
</evidence>
<evidence type="ECO:0000256" key="1">
    <source>
        <dbReference type="SAM" id="MobiDB-lite"/>
    </source>
</evidence>
<keyword evidence="4" id="KW-1185">Reference proteome</keyword>
<name>A0A8S1HB61_9PELO</name>
<gene>
    <name evidence="3" type="ORF">CAUJ_LOCUS8344</name>
</gene>
<feature type="region of interest" description="Disordered" evidence="1">
    <location>
        <begin position="569"/>
        <end position="601"/>
    </location>
</feature>
<evidence type="ECO:0000313" key="4">
    <source>
        <dbReference type="Proteomes" id="UP000835052"/>
    </source>
</evidence>
<keyword evidence="2" id="KW-0812">Transmembrane</keyword>
<keyword evidence="2" id="KW-0472">Membrane</keyword>
<protein>
    <recommendedName>
        <fullName evidence="5">CUB-like domain-containing protein</fullName>
    </recommendedName>
</protein>
<accession>A0A8S1HB61</accession>
<evidence type="ECO:0008006" key="5">
    <source>
        <dbReference type="Google" id="ProtNLM"/>
    </source>
</evidence>
<dbReference type="AlphaFoldDB" id="A0A8S1HB61"/>
<dbReference type="OrthoDB" id="5804205at2759"/>
<evidence type="ECO:0000256" key="2">
    <source>
        <dbReference type="SAM" id="Phobius"/>
    </source>
</evidence>